<organism evidence="1 2">
    <name type="scientific">Solanum verrucosum</name>
    <dbReference type="NCBI Taxonomy" id="315347"/>
    <lineage>
        <taxon>Eukaryota</taxon>
        <taxon>Viridiplantae</taxon>
        <taxon>Streptophyta</taxon>
        <taxon>Embryophyta</taxon>
        <taxon>Tracheophyta</taxon>
        <taxon>Spermatophyta</taxon>
        <taxon>Magnoliopsida</taxon>
        <taxon>eudicotyledons</taxon>
        <taxon>Gunneridae</taxon>
        <taxon>Pentapetalae</taxon>
        <taxon>asterids</taxon>
        <taxon>lamiids</taxon>
        <taxon>Solanales</taxon>
        <taxon>Solanaceae</taxon>
        <taxon>Solanoideae</taxon>
        <taxon>Solaneae</taxon>
        <taxon>Solanum</taxon>
    </lineage>
</organism>
<name>A0AAF0UFI6_SOLVR</name>
<protein>
    <recommendedName>
        <fullName evidence="3">Reverse transcriptase Ty1/copia-type domain-containing protein</fullName>
    </recommendedName>
</protein>
<evidence type="ECO:0008006" key="3">
    <source>
        <dbReference type="Google" id="ProtNLM"/>
    </source>
</evidence>
<evidence type="ECO:0000313" key="1">
    <source>
        <dbReference type="EMBL" id="WMV45082.1"/>
    </source>
</evidence>
<proteinExistence type="predicted"/>
<dbReference type="EMBL" id="CP133620">
    <property type="protein sequence ID" value="WMV45082.1"/>
    <property type="molecule type" value="Genomic_DNA"/>
</dbReference>
<keyword evidence="2" id="KW-1185">Reference proteome</keyword>
<gene>
    <name evidence="1" type="ORF">MTR67_038467</name>
</gene>
<dbReference type="AlphaFoldDB" id="A0AAF0UFI6"/>
<dbReference type="Proteomes" id="UP001234989">
    <property type="component" value="Chromosome 9"/>
</dbReference>
<accession>A0AAF0UFI6</accession>
<sequence length="160" mass="17607">MANLSLQTYTGNEGLMGRKLLRGTLDSDLYRLQSSSPHSRSSPPSVFLGERTSLVGWHCQLAHPNEALIRHLASNFRLPISDSYFPKDLGSLNYFLGVEVTPTSDGIILSQGKYIRDLLRRTNMVDAKPISSPAEPGSRLILSGDHLTDAHLYRSVVGSL</sequence>
<evidence type="ECO:0000313" key="2">
    <source>
        <dbReference type="Proteomes" id="UP001234989"/>
    </source>
</evidence>
<reference evidence="1" key="1">
    <citation type="submission" date="2023-08" db="EMBL/GenBank/DDBJ databases">
        <title>A de novo genome assembly of Solanum verrucosum Schlechtendal, a Mexican diploid species geographically isolated from the other diploid A-genome species in potato relatives.</title>
        <authorList>
            <person name="Hosaka K."/>
        </authorList>
    </citation>
    <scope>NUCLEOTIDE SEQUENCE</scope>
    <source>
        <tissue evidence="1">Young leaves</tissue>
    </source>
</reference>